<dbReference type="AlphaFoldDB" id="A0A120MYA8"/>
<dbReference type="PROSITE" id="PS51257">
    <property type="entry name" value="PROKAR_LIPOPROTEIN"/>
    <property type="match status" value="1"/>
</dbReference>
<evidence type="ECO:0000256" key="5">
    <source>
        <dbReference type="ARBA" id="ARBA00023136"/>
    </source>
</evidence>
<dbReference type="InterPro" id="IPR025857">
    <property type="entry name" value="MacB_PCD"/>
</dbReference>
<evidence type="ECO:0000313" key="9">
    <source>
        <dbReference type="Proteomes" id="UP000218263"/>
    </source>
</evidence>
<dbReference type="InterPro" id="IPR050250">
    <property type="entry name" value="Macrolide_Exporter_MacB"/>
</dbReference>
<sequence length="808" mass="90087">MIKNYFKTAWRSLRRNKSYATINIAGLSIGIAACLLIFLVVQYETSFDNFHANKDHIYRVCTLSKDPDGNHLESGLPLPVAEGLRIDFPELKQVAGILRNDGSHYSIQNADGTKKKFKEDDAYYCEPQFYSIFNFGWLAGNKKTALAEPNTVVLSEDEGNRFFGDWHKAMGKIVRYENKTDLKVTGIVKNSPANTDFPIRLLISFATDRQPGSDNYSNLKDWVSTFGDNSCFVVLPGNMPVSKFNADLVAMAKRRKPAPYNTSQVFTLQPLADMHYSTETGVYSGHTFSKQLIDVISLIGLFLLIIACVNFINLATAQAVNRSKEVGIRKVLGSNRKQLAVQFITETFLITLFAVLLAIGVAQAALPFLNQLLDIKLSSAFLAEPVLWLFLAGTMVLVTLLSGLYPAAVISGFNPITALKNRVMSRRATGISLRQVLVVFQFCIAQVLVIGTLVVVYQMQYFHNKSLGFNKDAIVNVSFPGDSLSRSKLKTMRDELLQQPGITEVSYSFASPSDNNGWGSDFKYNNAPQQTKFNASLKWADANYFKLYGLKFVAGGPYKTSDTLSGWVVNETMLAKLGVTDPEKAIGKYIKLWDDPHKNFQIVGVIKDFNVRSLKDAIPPVLMGSWNAVYQRINIKISPQNVNQTLAGIERIWNQSFPDGIYEYQFLDKKIADFYKSEDQLSQLYKIFAGISIFISCLGLYGLISFMVVQRIKEVGIRKTLGASVGNIVYLFSKEFTVLIIIAFAISAPLGWFGMNKWFLQGYTYKITIGPGIFLLAILASVSIAWITVGYKAVRAALTNPVESLRSE</sequence>
<feature type="domain" description="MacB-like periplasmic core" evidence="7">
    <location>
        <begin position="22"/>
        <end position="208"/>
    </location>
</feature>
<evidence type="ECO:0000256" key="2">
    <source>
        <dbReference type="ARBA" id="ARBA00022475"/>
    </source>
</evidence>
<proteinExistence type="predicted"/>
<dbReference type="Pfam" id="PF12704">
    <property type="entry name" value="MacB_PCD"/>
    <property type="match status" value="2"/>
</dbReference>
<evidence type="ECO:0000259" key="6">
    <source>
        <dbReference type="Pfam" id="PF02687"/>
    </source>
</evidence>
<keyword evidence="9" id="KW-1185">Reference proteome</keyword>
<dbReference type="EMBL" id="AP017313">
    <property type="protein sequence ID" value="BAU52789.1"/>
    <property type="molecule type" value="Genomic_DNA"/>
</dbReference>
<keyword evidence="2" id="KW-1003">Cell membrane</keyword>
<gene>
    <name evidence="8" type="primary">yknZ_2</name>
    <name evidence="8" type="ORF">MgSA37_00952</name>
</gene>
<feature type="domain" description="ABC3 transporter permease C-terminal" evidence="6">
    <location>
        <begin position="687"/>
        <end position="800"/>
    </location>
</feature>
<dbReference type="PANTHER" id="PTHR30572">
    <property type="entry name" value="MEMBRANE COMPONENT OF TRANSPORTER-RELATED"/>
    <property type="match status" value="1"/>
</dbReference>
<feature type="domain" description="ABC3 transporter permease C-terminal" evidence="6">
    <location>
        <begin position="298"/>
        <end position="415"/>
    </location>
</feature>
<evidence type="ECO:0000256" key="4">
    <source>
        <dbReference type="ARBA" id="ARBA00022989"/>
    </source>
</evidence>
<dbReference type="Pfam" id="PF02687">
    <property type="entry name" value="FtsX"/>
    <property type="match status" value="2"/>
</dbReference>
<dbReference type="Proteomes" id="UP000218263">
    <property type="component" value="Chromosome"/>
</dbReference>
<keyword evidence="4" id="KW-1133">Transmembrane helix</keyword>
<dbReference type="KEGG" id="mgot:MgSA37_00952"/>
<dbReference type="GO" id="GO:0005886">
    <property type="term" value="C:plasma membrane"/>
    <property type="evidence" value="ECO:0007669"/>
    <property type="project" value="UniProtKB-SubCell"/>
</dbReference>
<evidence type="ECO:0000313" key="8">
    <source>
        <dbReference type="EMBL" id="BAU52789.1"/>
    </source>
</evidence>
<protein>
    <submittedName>
        <fullName evidence="8">Putative ABC transporter permease YknZ</fullName>
    </submittedName>
</protein>
<organism evidence="8 9">
    <name type="scientific">Mucilaginibacter gotjawali</name>
    <dbReference type="NCBI Taxonomy" id="1550579"/>
    <lineage>
        <taxon>Bacteria</taxon>
        <taxon>Pseudomonadati</taxon>
        <taxon>Bacteroidota</taxon>
        <taxon>Sphingobacteriia</taxon>
        <taxon>Sphingobacteriales</taxon>
        <taxon>Sphingobacteriaceae</taxon>
        <taxon>Mucilaginibacter</taxon>
    </lineage>
</organism>
<keyword evidence="5" id="KW-0472">Membrane</keyword>
<evidence type="ECO:0000256" key="3">
    <source>
        <dbReference type="ARBA" id="ARBA00022692"/>
    </source>
</evidence>
<dbReference type="OrthoDB" id="1451596at2"/>
<dbReference type="InterPro" id="IPR003838">
    <property type="entry name" value="ABC3_permease_C"/>
</dbReference>
<evidence type="ECO:0000256" key="1">
    <source>
        <dbReference type="ARBA" id="ARBA00004651"/>
    </source>
</evidence>
<dbReference type="GO" id="GO:0022857">
    <property type="term" value="F:transmembrane transporter activity"/>
    <property type="evidence" value="ECO:0007669"/>
    <property type="project" value="TreeGrafter"/>
</dbReference>
<comment type="subcellular location">
    <subcellularLocation>
        <location evidence="1">Cell membrane</location>
        <topology evidence="1">Multi-pass membrane protein</topology>
    </subcellularLocation>
</comment>
<dbReference type="RefSeq" id="WP_096350073.1">
    <property type="nucleotide sequence ID" value="NZ_AP017313.1"/>
</dbReference>
<keyword evidence="3" id="KW-0812">Transmembrane</keyword>
<feature type="domain" description="MacB-like periplasmic core" evidence="7">
    <location>
        <begin position="447"/>
        <end position="639"/>
    </location>
</feature>
<name>A0A120MYA8_9SPHI</name>
<accession>A0A120MYA8</accession>
<reference evidence="8 9" key="1">
    <citation type="submission" date="2015-12" db="EMBL/GenBank/DDBJ databases">
        <title>Genome sequence of Mucilaginibacter gotjawali.</title>
        <authorList>
            <person name="Lee J.S."/>
            <person name="Lee K.C."/>
            <person name="Kim K.K."/>
            <person name="Lee B.W."/>
        </authorList>
    </citation>
    <scope>NUCLEOTIDE SEQUENCE [LARGE SCALE GENOMIC DNA]</scope>
    <source>
        <strain evidence="8 9">SA3-7</strain>
    </source>
</reference>
<evidence type="ECO:0000259" key="7">
    <source>
        <dbReference type="Pfam" id="PF12704"/>
    </source>
</evidence>
<dbReference type="PANTHER" id="PTHR30572:SF18">
    <property type="entry name" value="ABC-TYPE MACROLIDE FAMILY EXPORT SYSTEM PERMEASE COMPONENT 2"/>
    <property type="match status" value="1"/>
</dbReference>